<dbReference type="EMBL" id="CABFUZ020000121">
    <property type="protein sequence ID" value="VVM06652.1"/>
    <property type="molecule type" value="Genomic_DNA"/>
</dbReference>
<feature type="compositionally biased region" description="Low complexity" evidence="1">
    <location>
        <begin position="236"/>
        <end position="249"/>
    </location>
</feature>
<evidence type="ECO:0000313" key="2">
    <source>
        <dbReference type="EMBL" id="VVM06652.1"/>
    </source>
</evidence>
<reference evidence="2" key="1">
    <citation type="submission" date="2019-09" db="EMBL/GenBank/DDBJ databases">
        <authorList>
            <person name="Cremers G."/>
        </authorList>
    </citation>
    <scope>NUCLEOTIDE SEQUENCE [LARGE SCALE GENOMIC DNA]</scope>
    <source>
        <strain evidence="2">3B</strain>
    </source>
</reference>
<accession>A0A5E6MAS0</accession>
<feature type="region of interest" description="Disordered" evidence="1">
    <location>
        <begin position="204"/>
        <end position="250"/>
    </location>
</feature>
<dbReference type="OrthoDB" id="188735at2"/>
<dbReference type="AlphaFoldDB" id="A0A5E6MAS0"/>
<gene>
    <name evidence="2" type="ORF">MAMC_01160</name>
</gene>
<evidence type="ECO:0000256" key="1">
    <source>
        <dbReference type="SAM" id="MobiDB-lite"/>
    </source>
</evidence>
<comment type="caution">
    <text evidence="2">The sequence shown here is derived from an EMBL/GenBank/DDBJ whole genome shotgun (WGS) entry which is preliminary data.</text>
</comment>
<protein>
    <submittedName>
        <fullName evidence="2">Uncharacterized protein</fullName>
    </submittedName>
</protein>
<organism evidence="2 3">
    <name type="scientific">Methylacidimicrobium cyclopophantes</name>
    <dbReference type="NCBI Taxonomy" id="1041766"/>
    <lineage>
        <taxon>Bacteria</taxon>
        <taxon>Pseudomonadati</taxon>
        <taxon>Verrucomicrobiota</taxon>
        <taxon>Methylacidimicrobium</taxon>
    </lineage>
</organism>
<keyword evidence="3" id="KW-1185">Reference proteome</keyword>
<proteinExistence type="predicted"/>
<evidence type="ECO:0000313" key="3">
    <source>
        <dbReference type="Proteomes" id="UP000381693"/>
    </source>
</evidence>
<sequence length="276" mass="29143">MPLSGDLNELPFPEILRLLRHRTGELRIGDKVTGEHFSFRFSAGKLVSASEGNGGIADTLALHSAIQRLSSEGRGSFSFEEAGVGELLGELSIPIDQILLSSLAAVRSPEGYAPHLPHPDTRFHTAVPSTPWLTEDLLAFWVSSERLLLVGTSASEIAAALGLPLPEVLLELFKLRVLGVIAPLPSRPRVLPLSVNHAASLPQLPAPPSASTQIALPEPQPESAPEVAPPSPPSSPVAAPSPATALAPVQKPAAPRRGFLARIAAGLRGILEKMYE</sequence>
<dbReference type="Proteomes" id="UP000381693">
    <property type="component" value="Unassembled WGS sequence"/>
</dbReference>
<name>A0A5E6MAS0_9BACT</name>
<feature type="compositionally biased region" description="Pro residues" evidence="1">
    <location>
        <begin position="218"/>
        <end position="235"/>
    </location>
</feature>